<reference evidence="1" key="1">
    <citation type="journal article" date="2020" name="BMC Genomics">
        <title>Correction to: Identification and distribution of gene clusters required for synthesis of sphingolipid metabolism inhibitors in diverse species of the filamentous fungus Fusarium.</title>
        <authorList>
            <person name="Kim H.S."/>
            <person name="Lohmar J.M."/>
            <person name="Busman M."/>
            <person name="Brown D.W."/>
            <person name="Naumann T.A."/>
            <person name="Divon H.H."/>
            <person name="Lysoe E."/>
            <person name="Uhlig S."/>
            <person name="Proctor R.H."/>
        </authorList>
    </citation>
    <scope>NUCLEOTIDE SEQUENCE</scope>
    <source>
        <strain evidence="1">NRRL 20472</strain>
    </source>
</reference>
<reference evidence="1" key="2">
    <citation type="submission" date="2020-05" db="EMBL/GenBank/DDBJ databases">
        <authorList>
            <person name="Kim H.-S."/>
            <person name="Proctor R.H."/>
            <person name="Brown D.W."/>
        </authorList>
    </citation>
    <scope>NUCLEOTIDE SEQUENCE</scope>
    <source>
        <strain evidence="1">NRRL 20472</strain>
    </source>
</reference>
<comment type="caution">
    <text evidence="1">The sequence shown here is derived from an EMBL/GenBank/DDBJ whole genome shotgun (WGS) entry which is preliminary data.</text>
</comment>
<evidence type="ECO:0000313" key="2">
    <source>
        <dbReference type="Proteomes" id="UP000622797"/>
    </source>
</evidence>
<keyword evidence="2" id="KW-1185">Reference proteome</keyword>
<organism evidence="1 2">
    <name type="scientific">Fusarium sarcochroum</name>
    <dbReference type="NCBI Taxonomy" id="1208366"/>
    <lineage>
        <taxon>Eukaryota</taxon>
        <taxon>Fungi</taxon>
        <taxon>Dikarya</taxon>
        <taxon>Ascomycota</taxon>
        <taxon>Pezizomycotina</taxon>
        <taxon>Sordariomycetes</taxon>
        <taxon>Hypocreomycetidae</taxon>
        <taxon>Hypocreales</taxon>
        <taxon>Nectriaceae</taxon>
        <taxon>Fusarium</taxon>
        <taxon>Fusarium lateritium species complex</taxon>
    </lineage>
</organism>
<dbReference type="OrthoDB" id="2947043at2759"/>
<evidence type="ECO:0008006" key="3">
    <source>
        <dbReference type="Google" id="ProtNLM"/>
    </source>
</evidence>
<evidence type="ECO:0000313" key="1">
    <source>
        <dbReference type="EMBL" id="KAF4949483.1"/>
    </source>
</evidence>
<accession>A0A8H4T172</accession>
<proteinExistence type="predicted"/>
<protein>
    <recommendedName>
        <fullName evidence="3">SnoaL-like domain-containing protein</fullName>
    </recommendedName>
</protein>
<sequence>MATSSPSSTADWTSSLEKYEKGFEGIFVGDPQTTKSDLENLFTPTFTSTVDGKTLDFTEFVQHIQHLRTITTTVKVKVTQFLRDGNQLAERHLVTVDFSNKPQSAYEVFLFSTVHESGRIDSIVETLRHTHGLEEDRGLGSARA</sequence>
<gene>
    <name evidence="1" type="ORF">FSARC_13467</name>
</gene>
<dbReference type="EMBL" id="JABEXW010001007">
    <property type="protein sequence ID" value="KAF4949483.1"/>
    <property type="molecule type" value="Genomic_DNA"/>
</dbReference>
<name>A0A8H4T172_9HYPO</name>
<dbReference type="Proteomes" id="UP000622797">
    <property type="component" value="Unassembled WGS sequence"/>
</dbReference>
<dbReference type="AlphaFoldDB" id="A0A8H4T172"/>